<sequence length="141" mass="16372">MIIRVRGRELLCCDELLDNPDDLMGFTGCLAANGIDRYWFISVRDGDEYLNGNDLAVYHGWKRDVLSELHRLKTEAAITNPTATGIYYLWKRYPKVKAFIEEWHKSVLSDPYRVFKFGTEITLFQAFSEAISTEQLEVLTR</sequence>
<gene>
    <name evidence="1" type="ORF">2AV2_107</name>
</gene>
<keyword evidence="2" id="KW-1185">Reference proteome</keyword>
<organism evidence="1 2">
    <name type="scientific">Nodularia phage vB_NpeS-2AV2</name>
    <dbReference type="NCBI Taxonomy" id="1777122"/>
    <lineage>
        <taxon>Viruses</taxon>
        <taxon>Duplodnaviria</taxon>
        <taxon>Heunggongvirae</taxon>
        <taxon>Uroviricota</taxon>
        <taxon>Caudoviricetes</taxon>
        <taxon>Ravarandavirus</taxon>
        <taxon>Ravarandavirus rv2AV2</taxon>
    </lineage>
</organism>
<dbReference type="EMBL" id="KU230356">
    <property type="protein sequence ID" value="ALY07559.1"/>
    <property type="molecule type" value="Genomic_DNA"/>
</dbReference>
<evidence type="ECO:0000313" key="1">
    <source>
        <dbReference type="EMBL" id="ALY07559.1"/>
    </source>
</evidence>
<reference evidence="2" key="1">
    <citation type="submission" date="2015-12" db="EMBL/GenBank/DDBJ databases">
        <authorList>
            <person name="Sencilo A."/>
            <person name="Bamford D.H."/>
            <person name="Roine E."/>
        </authorList>
    </citation>
    <scope>NUCLEOTIDE SEQUENCE [LARGE SCALE GENOMIC DNA]</scope>
</reference>
<accession>A0A1L2BWY9</accession>
<name>A0A1L2BWY9_9CAUD</name>
<proteinExistence type="predicted"/>
<dbReference type="Proteomes" id="UP000225722">
    <property type="component" value="Segment"/>
</dbReference>
<evidence type="ECO:0000313" key="2">
    <source>
        <dbReference type="Proteomes" id="UP000225722"/>
    </source>
</evidence>
<protein>
    <submittedName>
        <fullName evidence="1">Uncharacterized protein</fullName>
    </submittedName>
</protein>